<dbReference type="EMBL" id="JADGJH010005008">
    <property type="protein sequence ID" value="KAJ3082596.1"/>
    <property type="molecule type" value="Genomic_DNA"/>
</dbReference>
<dbReference type="AlphaFoldDB" id="A0AAD5X796"/>
<feature type="non-terminal residue" evidence="1">
    <location>
        <position position="53"/>
    </location>
</feature>
<keyword evidence="2" id="KW-1185">Reference proteome</keyword>
<organism evidence="1 2">
    <name type="scientific">Physocladia obscura</name>
    <dbReference type="NCBI Taxonomy" id="109957"/>
    <lineage>
        <taxon>Eukaryota</taxon>
        <taxon>Fungi</taxon>
        <taxon>Fungi incertae sedis</taxon>
        <taxon>Chytridiomycota</taxon>
        <taxon>Chytridiomycota incertae sedis</taxon>
        <taxon>Chytridiomycetes</taxon>
        <taxon>Chytridiales</taxon>
        <taxon>Chytriomycetaceae</taxon>
        <taxon>Physocladia</taxon>
    </lineage>
</organism>
<gene>
    <name evidence="1" type="ORF">HK100_009648</name>
</gene>
<comment type="caution">
    <text evidence="1">The sequence shown here is derived from an EMBL/GenBank/DDBJ whole genome shotgun (WGS) entry which is preliminary data.</text>
</comment>
<evidence type="ECO:0000313" key="1">
    <source>
        <dbReference type="EMBL" id="KAJ3082596.1"/>
    </source>
</evidence>
<reference evidence="1" key="1">
    <citation type="submission" date="2020-05" db="EMBL/GenBank/DDBJ databases">
        <title>Phylogenomic resolution of chytrid fungi.</title>
        <authorList>
            <person name="Stajich J.E."/>
            <person name="Amses K."/>
            <person name="Simmons R."/>
            <person name="Seto K."/>
            <person name="Myers J."/>
            <person name="Bonds A."/>
            <person name="Quandt C.A."/>
            <person name="Barry K."/>
            <person name="Liu P."/>
            <person name="Grigoriev I."/>
            <person name="Longcore J.E."/>
            <person name="James T.Y."/>
        </authorList>
    </citation>
    <scope>NUCLEOTIDE SEQUENCE</scope>
    <source>
        <strain evidence="1">JEL0513</strain>
    </source>
</reference>
<protein>
    <submittedName>
        <fullName evidence="1">Uncharacterized protein</fullName>
    </submittedName>
</protein>
<name>A0AAD5X796_9FUNG</name>
<proteinExistence type="predicted"/>
<dbReference type="Proteomes" id="UP001211907">
    <property type="component" value="Unassembled WGS sequence"/>
</dbReference>
<evidence type="ECO:0000313" key="2">
    <source>
        <dbReference type="Proteomes" id="UP001211907"/>
    </source>
</evidence>
<sequence length="53" mass="5983">MLSSDIGLYCDIDYAGLANVAVERIPITLNGTLVPSRFESDLYLRSLRQMLFM</sequence>
<accession>A0AAD5X796</accession>